<reference evidence="2 3" key="1">
    <citation type="journal article" date="2018" name="Nat. Biotechnol.">
        <title>A standardized bacterial taxonomy based on genome phylogeny substantially revises the tree of life.</title>
        <authorList>
            <person name="Parks D.H."/>
            <person name="Chuvochina M."/>
            <person name="Waite D.W."/>
            <person name="Rinke C."/>
            <person name="Skarshewski A."/>
            <person name="Chaumeil P.A."/>
            <person name="Hugenholtz P."/>
        </authorList>
    </citation>
    <scope>NUCLEOTIDE SEQUENCE [LARGE SCALE GENOMIC DNA]</scope>
    <source>
        <strain evidence="2">UBA8781</strain>
    </source>
</reference>
<feature type="transmembrane region" description="Helical" evidence="1">
    <location>
        <begin position="309"/>
        <end position="325"/>
    </location>
</feature>
<comment type="caution">
    <text evidence="2">The sequence shown here is derived from an EMBL/GenBank/DDBJ whole genome shotgun (WGS) entry which is preliminary data.</text>
</comment>
<keyword evidence="1" id="KW-0472">Membrane</keyword>
<evidence type="ECO:0000313" key="3">
    <source>
        <dbReference type="Proteomes" id="UP000264141"/>
    </source>
</evidence>
<keyword evidence="1" id="KW-0812">Transmembrane</keyword>
<feature type="transmembrane region" description="Helical" evidence="1">
    <location>
        <begin position="430"/>
        <end position="451"/>
    </location>
</feature>
<accession>A0A3D1JH97</accession>
<feature type="transmembrane region" description="Helical" evidence="1">
    <location>
        <begin position="472"/>
        <end position="493"/>
    </location>
</feature>
<organism evidence="2 3">
    <name type="scientific">Anaerolinea thermolimosa</name>
    <dbReference type="NCBI Taxonomy" id="229919"/>
    <lineage>
        <taxon>Bacteria</taxon>
        <taxon>Bacillati</taxon>
        <taxon>Chloroflexota</taxon>
        <taxon>Anaerolineae</taxon>
        <taxon>Anaerolineales</taxon>
        <taxon>Anaerolineaceae</taxon>
        <taxon>Anaerolinea</taxon>
    </lineage>
</organism>
<feature type="transmembrane region" description="Helical" evidence="1">
    <location>
        <begin position="505"/>
        <end position="527"/>
    </location>
</feature>
<proteinExistence type="predicted"/>
<evidence type="ECO:0008006" key="4">
    <source>
        <dbReference type="Google" id="ProtNLM"/>
    </source>
</evidence>
<feature type="transmembrane region" description="Helical" evidence="1">
    <location>
        <begin position="367"/>
        <end position="386"/>
    </location>
</feature>
<feature type="transmembrane region" description="Helical" evidence="1">
    <location>
        <begin position="195"/>
        <end position="216"/>
    </location>
</feature>
<gene>
    <name evidence="2" type="ORF">DEQ80_08830</name>
</gene>
<name>A0A3D1JH97_9CHLR</name>
<feature type="transmembrane region" description="Helical" evidence="1">
    <location>
        <begin position="160"/>
        <end position="183"/>
    </location>
</feature>
<evidence type="ECO:0000313" key="2">
    <source>
        <dbReference type="EMBL" id="HCE17949.1"/>
    </source>
</evidence>
<feature type="transmembrane region" description="Helical" evidence="1">
    <location>
        <begin position="29"/>
        <end position="48"/>
    </location>
</feature>
<dbReference type="STRING" id="229919.GCA_001050195_02566"/>
<dbReference type="AlphaFoldDB" id="A0A3D1JH97"/>
<sequence length="533" mass="57944">MLALLPITFLLLAALGIFLLQRIRPSTGWSWLIALISTLISTISVILLRWHLPQQVAIESWLPFSQFTDSPILGLDGNAWPYLFALSVVALAIILTASARLQYDISPYAWVGVLSLCAVGSLAVLAANLLTLILAWSLLDLIELVILQANSTHRSLGLQTVFAFAFRVTGTGLVMTAILLNAGQQAPPTFSSLNATSALLLLLAVGLRLGVLPLHLPGVQGIVLRRGLGTMLRMSAAASSLVVLGRLPAQSLPPTLTDFFQLLAALATLYAGVRWTTAGDEIEGRPYWLIAFSGLAVSSVFRGNPPSSLVWGMALILPGSLLFLYSARRRQILWIPALALLGFSGLPLTLVSGGWSGLIAPPFRFSHLLLISAHACLLAGYVRLILKPGDDLAHMERWVQVAYPIGLLITVLALVFVGFLGLPVTPGMNFGWVGFLSVAMASLGWLGALLWRQRVEAGTPLGRWYAETARRLGRALEALFNLKWFYQFLWWLYHRLMTLVDLLTQILEGAGGVLWTLVLLALLISLLRTELTP</sequence>
<keyword evidence="1" id="KW-1133">Transmembrane helix</keyword>
<dbReference type="Proteomes" id="UP000264141">
    <property type="component" value="Unassembled WGS sequence"/>
</dbReference>
<feature type="transmembrane region" description="Helical" evidence="1">
    <location>
        <begin position="332"/>
        <end position="355"/>
    </location>
</feature>
<feature type="transmembrane region" description="Helical" evidence="1">
    <location>
        <begin position="398"/>
        <end position="424"/>
    </location>
</feature>
<dbReference type="EMBL" id="DPBP01000033">
    <property type="protein sequence ID" value="HCE17949.1"/>
    <property type="molecule type" value="Genomic_DNA"/>
</dbReference>
<evidence type="ECO:0000256" key="1">
    <source>
        <dbReference type="SAM" id="Phobius"/>
    </source>
</evidence>
<feature type="transmembrane region" description="Helical" evidence="1">
    <location>
        <begin position="109"/>
        <end position="139"/>
    </location>
</feature>
<feature type="transmembrane region" description="Helical" evidence="1">
    <location>
        <begin position="82"/>
        <end position="103"/>
    </location>
</feature>
<protein>
    <recommendedName>
        <fullName evidence="4">NADH:quinone oxidoreductase/Mrp antiporter membrane subunit domain-containing protein</fullName>
    </recommendedName>
</protein>